<name>A0AAD8IC60_9APIA</name>
<evidence type="ECO:0000256" key="1">
    <source>
        <dbReference type="SAM" id="MobiDB-lite"/>
    </source>
</evidence>
<dbReference type="Proteomes" id="UP001237642">
    <property type="component" value="Unassembled WGS sequence"/>
</dbReference>
<accession>A0AAD8IC60</accession>
<feature type="region of interest" description="Disordered" evidence="1">
    <location>
        <begin position="192"/>
        <end position="227"/>
    </location>
</feature>
<evidence type="ECO:0000313" key="3">
    <source>
        <dbReference type="Proteomes" id="UP001237642"/>
    </source>
</evidence>
<protein>
    <submittedName>
        <fullName evidence="2">Uncharacterized protein</fullName>
    </submittedName>
</protein>
<keyword evidence="3" id="KW-1185">Reference proteome</keyword>
<feature type="compositionally biased region" description="Low complexity" evidence="1">
    <location>
        <begin position="571"/>
        <end position="581"/>
    </location>
</feature>
<dbReference type="AlphaFoldDB" id="A0AAD8IC60"/>
<dbReference type="PANTHER" id="PTHR31115">
    <property type="entry name" value="OS05G0107300 PROTEIN"/>
    <property type="match status" value="1"/>
</dbReference>
<gene>
    <name evidence="2" type="ORF">POM88_020769</name>
</gene>
<feature type="region of interest" description="Disordered" evidence="1">
    <location>
        <begin position="308"/>
        <end position="337"/>
    </location>
</feature>
<dbReference type="EMBL" id="JAUIZM010000005">
    <property type="protein sequence ID" value="KAK1383034.1"/>
    <property type="molecule type" value="Genomic_DNA"/>
</dbReference>
<feature type="compositionally biased region" description="Low complexity" evidence="1">
    <location>
        <begin position="699"/>
        <end position="709"/>
    </location>
</feature>
<organism evidence="2 3">
    <name type="scientific">Heracleum sosnowskyi</name>
    <dbReference type="NCBI Taxonomy" id="360622"/>
    <lineage>
        <taxon>Eukaryota</taxon>
        <taxon>Viridiplantae</taxon>
        <taxon>Streptophyta</taxon>
        <taxon>Embryophyta</taxon>
        <taxon>Tracheophyta</taxon>
        <taxon>Spermatophyta</taxon>
        <taxon>Magnoliopsida</taxon>
        <taxon>eudicotyledons</taxon>
        <taxon>Gunneridae</taxon>
        <taxon>Pentapetalae</taxon>
        <taxon>asterids</taxon>
        <taxon>campanulids</taxon>
        <taxon>Apiales</taxon>
        <taxon>Apiaceae</taxon>
        <taxon>Apioideae</taxon>
        <taxon>apioid superclade</taxon>
        <taxon>Tordylieae</taxon>
        <taxon>Tordyliinae</taxon>
        <taxon>Heracleum</taxon>
    </lineage>
</organism>
<reference evidence="2" key="1">
    <citation type="submission" date="2023-02" db="EMBL/GenBank/DDBJ databases">
        <title>Genome of toxic invasive species Heracleum sosnowskyi carries increased number of genes despite the absence of recent whole-genome duplications.</title>
        <authorList>
            <person name="Schelkunov M."/>
            <person name="Shtratnikova V."/>
            <person name="Makarenko M."/>
            <person name="Klepikova A."/>
            <person name="Omelchenko D."/>
            <person name="Novikova G."/>
            <person name="Obukhova E."/>
            <person name="Bogdanov V."/>
            <person name="Penin A."/>
            <person name="Logacheva M."/>
        </authorList>
    </citation>
    <scope>NUCLEOTIDE SEQUENCE</scope>
    <source>
        <strain evidence="2">Hsosn_3</strain>
        <tissue evidence="2">Leaf</tissue>
    </source>
</reference>
<feature type="region of interest" description="Disordered" evidence="1">
    <location>
        <begin position="678"/>
        <end position="709"/>
    </location>
</feature>
<reference evidence="2" key="2">
    <citation type="submission" date="2023-05" db="EMBL/GenBank/DDBJ databases">
        <authorList>
            <person name="Schelkunov M.I."/>
        </authorList>
    </citation>
    <scope>NUCLEOTIDE SEQUENCE</scope>
    <source>
        <strain evidence="2">Hsosn_3</strain>
        <tissue evidence="2">Leaf</tissue>
    </source>
</reference>
<sequence length="730" mass="80778">MASSRMVDIQNSVSTESKIEIEGAVHVGNRSTVTEENIVPKEKNRADSNVNRAANRSTITDKISRTMKTCSIPVLDSSSVFFNSSGADAVGEERVDKIKSTSSRDVISKVSRMSSGRSASKMSYLVDQRPLNIARTSRADFVPPALKNDKLQRLSQGPSSSGVGARPNKIEARGQMFSANLMVSPAMEKVENSPAKDPLQGVRCSSDKYKSKSGCRPSKRQMIQKSSIHPTKVVKRGFPAFAGELDEDRDELMFSADFARESSDRAYSNSFWKKMEPYFTSVTSKDESYLKHQLDLADALSGISYQISGDGNDNSGDPKLGKHPIYSGGRQSPADQELIGTKNTPVEAPSIHQRLISAIIEDDESKYMSLHGEGRNDFQCASDDSYSADENRDKMAFKNINCEAKGRHKDQELHPQLRKQGVVNRISENDIGSVQGKLEVELQHLNICPEMHAIDKDIIELECGLVQQAQKKLKYIRKIYNSIQQGKHAEERKLEQAAMSKLIEMAYRKQRVSRIKDSSRTALDSPRTGLRRVSNRVALPFAERTLAKCREFEDTGRSCFREGALKNIVFSTPNSNSFPNSVGEHTSRSSNSMQPKSSGSRNKQQYMGMNRDSLPIDVCCNSSRAMPGSGKGKRSERAKTQTIKNISNRFVPHIVHPPVSSSGADARESIPKPEFKACNSLVSGSEPGSRCMEPTHAASDSSSMQDQDWQGLDIPMDDLADVHFLSWVSP</sequence>
<feature type="compositionally biased region" description="Polar residues" evidence="1">
    <location>
        <begin position="588"/>
        <end position="606"/>
    </location>
</feature>
<evidence type="ECO:0000313" key="2">
    <source>
        <dbReference type="EMBL" id="KAK1383034.1"/>
    </source>
</evidence>
<proteinExistence type="predicted"/>
<feature type="region of interest" description="Disordered" evidence="1">
    <location>
        <begin position="571"/>
        <end position="606"/>
    </location>
</feature>
<comment type="caution">
    <text evidence="2">The sequence shown here is derived from an EMBL/GenBank/DDBJ whole genome shotgun (WGS) entry which is preliminary data.</text>
</comment>
<dbReference type="PANTHER" id="PTHR31115:SF2">
    <property type="entry name" value="OS05G0107300 PROTEIN"/>
    <property type="match status" value="1"/>
</dbReference>